<proteinExistence type="predicted"/>
<sequence>MGLSFRLRIDSRESSKAREDISTSDECTRLLHNFSVCIRTKRNIGRSWKVIKLAEQCPWRIYQNRISRRHKQLVILPKRNLSSFLSELPDSLPLSSLLLPGTHDTMAFYGWPVSQCQFLETSLPVQLQSGIRVLDIRLSVIKGRLIAYHGFSPQRAPFQHILSTVHAFLTAPATCRETLIMSIKQEDFEITSPAIFSERVHDEVMNGPGGRDMWFLENRVPNLGEVRGRVVMFSRFGGDGTGWEGGTEGLGMHPTNWPDSEKMGFTWPCKNTLVRTQDWYAIPSFLSIPEKVELSTKILLSPERNPPVPTLSITYFSAASFPLGLPPTIARGFGWPGVGLGVEGVNSRVGKWLLDMLSQDSRDHDCNDLEKGRGRSGTDGPRLRGWAFIDFYTDPVEHGVVPLLVECNYRGRKTGEEGWQ</sequence>
<dbReference type="EMBL" id="KV425623">
    <property type="protein sequence ID" value="KZT20266.1"/>
    <property type="molecule type" value="Genomic_DNA"/>
</dbReference>
<name>A0A165NY29_9AGAM</name>
<reference evidence="2 3" key="1">
    <citation type="journal article" date="2016" name="Mol. Biol. Evol.">
        <title>Comparative Genomics of Early-Diverging Mushroom-Forming Fungi Provides Insights into the Origins of Lignocellulose Decay Capabilities.</title>
        <authorList>
            <person name="Nagy L.G."/>
            <person name="Riley R."/>
            <person name="Tritt A."/>
            <person name="Adam C."/>
            <person name="Daum C."/>
            <person name="Floudas D."/>
            <person name="Sun H."/>
            <person name="Yadav J.S."/>
            <person name="Pangilinan J."/>
            <person name="Larsson K.H."/>
            <person name="Matsuura K."/>
            <person name="Barry K."/>
            <person name="Labutti K."/>
            <person name="Kuo R."/>
            <person name="Ohm R.A."/>
            <person name="Bhattacharya S.S."/>
            <person name="Shirouzu T."/>
            <person name="Yoshinaga Y."/>
            <person name="Martin F.M."/>
            <person name="Grigoriev I.V."/>
            <person name="Hibbett D.S."/>
        </authorList>
    </citation>
    <scope>NUCLEOTIDE SEQUENCE [LARGE SCALE GENOMIC DNA]</scope>
    <source>
        <strain evidence="2 3">HHB14362 ss-1</strain>
    </source>
</reference>
<feature type="domain" description="Phosphatidylinositol-specific phospholipase C X" evidence="1">
    <location>
        <begin position="90"/>
        <end position="235"/>
    </location>
</feature>
<protein>
    <submittedName>
        <fullName evidence="2">PLC-like phosphodiesterase</fullName>
    </submittedName>
</protein>
<dbReference type="InParanoid" id="A0A165NY29"/>
<evidence type="ECO:0000259" key="1">
    <source>
        <dbReference type="SMART" id="SM00148"/>
    </source>
</evidence>
<dbReference type="GO" id="GO:0008081">
    <property type="term" value="F:phosphoric diester hydrolase activity"/>
    <property type="evidence" value="ECO:0007669"/>
    <property type="project" value="InterPro"/>
</dbReference>
<dbReference type="SMART" id="SM00148">
    <property type="entry name" value="PLCXc"/>
    <property type="match status" value="1"/>
</dbReference>
<dbReference type="OrthoDB" id="1046782at2759"/>
<dbReference type="InterPro" id="IPR000909">
    <property type="entry name" value="PLipase_C_PInositol-sp_X_dom"/>
</dbReference>
<dbReference type="GO" id="GO:0006629">
    <property type="term" value="P:lipid metabolic process"/>
    <property type="evidence" value="ECO:0007669"/>
    <property type="project" value="InterPro"/>
</dbReference>
<keyword evidence="3" id="KW-1185">Reference proteome</keyword>
<dbReference type="SUPFAM" id="SSF51695">
    <property type="entry name" value="PLC-like phosphodiesterases"/>
    <property type="match status" value="1"/>
</dbReference>
<dbReference type="STRING" id="1314782.A0A165NY29"/>
<accession>A0A165NY29</accession>
<dbReference type="Gene3D" id="3.20.20.190">
    <property type="entry name" value="Phosphatidylinositol (PI) phosphodiesterase"/>
    <property type="match status" value="1"/>
</dbReference>
<dbReference type="InterPro" id="IPR017946">
    <property type="entry name" value="PLC-like_Pdiesterase_TIM-brl"/>
</dbReference>
<dbReference type="PANTHER" id="PTHR13593:SF148">
    <property type="entry name" value="PHOSPHATIDYLINOSITOL-SPECIFIC PHOSPHOLIPASE C X DOMAIN-CONTAINING PROTEIN"/>
    <property type="match status" value="1"/>
</dbReference>
<dbReference type="PANTHER" id="PTHR13593">
    <property type="match status" value="1"/>
</dbReference>
<dbReference type="PROSITE" id="PS50007">
    <property type="entry name" value="PIPLC_X_DOMAIN"/>
    <property type="match status" value="1"/>
</dbReference>
<dbReference type="Proteomes" id="UP000076761">
    <property type="component" value="Unassembled WGS sequence"/>
</dbReference>
<evidence type="ECO:0000313" key="3">
    <source>
        <dbReference type="Proteomes" id="UP000076761"/>
    </source>
</evidence>
<dbReference type="AlphaFoldDB" id="A0A165NY29"/>
<organism evidence="2 3">
    <name type="scientific">Neolentinus lepideus HHB14362 ss-1</name>
    <dbReference type="NCBI Taxonomy" id="1314782"/>
    <lineage>
        <taxon>Eukaryota</taxon>
        <taxon>Fungi</taxon>
        <taxon>Dikarya</taxon>
        <taxon>Basidiomycota</taxon>
        <taxon>Agaricomycotina</taxon>
        <taxon>Agaricomycetes</taxon>
        <taxon>Gloeophyllales</taxon>
        <taxon>Gloeophyllaceae</taxon>
        <taxon>Neolentinus</taxon>
    </lineage>
</organism>
<gene>
    <name evidence="2" type="ORF">NEOLEDRAFT_1075946</name>
</gene>
<evidence type="ECO:0000313" key="2">
    <source>
        <dbReference type="EMBL" id="KZT20266.1"/>
    </source>
</evidence>
<dbReference type="InterPro" id="IPR051057">
    <property type="entry name" value="PI-PLC_domain"/>
</dbReference>